<dbReference type="InterPro" id="IPR029044">
    <property type="entry name" value="Nucleotide-diphossugar_trans"/>
</dbReference>
<dbReference type="InterPro" id="IPR001173">
    <property type="entry name" value="Glyco_trans_2-like"/>
</dbReference>
<keyword evidence="2" id="KW-0808">Transferase</keyword>
<reference evidence="2" key="1">
    <citation type="submission" date="2017-05" db="EMBL/GenBank/DDBJ databases">
        <authorList>
            <person name="Varghese N."/>
            <person name="Submissions S."/>
        </authorList>
    </citation>
    <scope>NUCLEOTIDE SEQUENCE</scope>
    <source>
        <strain evidence="2">DSM 45262</strain>
    </source>
</reference>
<comment type="caution">
    <text evidence="2">The sequence shown here is derived from an EMBL/GenBank/DDBJ whole genome shotgun (WGS) entry which is preliminary data.</text>
</comment>
<evidence type="ECO:0000313" key="3">
    <source>
        <dbReference type="Proteomes" id="UP001157946"/>
    </source>
</evidence>
<organism evidence="2 3">
    <name type="scientific">Laceyella tengchongensis</name>
    <dbReference type="NCBI Taxonomy" id="574699"/>
    <lineage>
        <taxon>Bacteria</taxon>
        <taxon>Bacillati</taxon>
        <taxon>Bacillota</taxon>
        <taxon>Bacilli</taxon>
        <taxon>Bacillales</taxon>
        <taxon>Thermoactinomycetaceae</taxon>
        <taxon>Laceyella</taxon>
    </lineage>
</organism>
<dbReference type="AlphaFoldDB" id="A0AA45WIA2"/>
<dbReference type="SUPFAM" id="SSF53448">
    <property type="entry name" value="Nucleotide-diphospho-sugar transferases"/>
    <property type="match status" value="1"/>
</dbReference>
<protein>
    <submittedName>
        <fullName evidence="2">Glycosyl transferase family 2</fullName>
    </submittedName>
</protein>
<keyword evidence="3" id="KW-1185">Reference proteome</keyword>
<dbReference type="GO" id="GO:0016740">
    <property type="term" value="F:transferase activity"/>
    <property type="evidence" value="ECO:0007669"/>
    <property type="project" value="UniProtKB-KW"/>
</dbReference>
<gene>
    <name evidence="2" type="ORF">SAMN06265361_10159</name>
</gene>
<dbReference type="PANTHER" id="PTHR43685:SF2">
    <property type="entry name" value="GLYCOSYLTRANSFERASE 2-LIKE DOMAIN-CONTAINING PROTEIN"/>
    <property type="match status" value="1"/>
</dbReference>
<dbReference type="PANTHER" id="PTHR43685">
    <property type="entry name" value="GLYCOSYLTRANSFERASE"/>
    <property type="match status" value="1"/>
</dbReference>
<proteinExistence type="predicted"/>
<dbReference type="CDD" id="cd00761">
    <property type="entry name" value="Glyco_tranf_GTA_type"/>
    <property type="match status" value="1"/>
</dbReference>
<evidence type="ECO:0000313" key="2">
    <source>
        <dbReference type="EMBL" id="SMP00284.1"/>
    </source>
</evidence>
<name>A0AA45WIA2_9BACL</name>
<sequence>MNRRGISIIIPCFNAGRYLIEAVSSVHEQPFECLYECIVIDDGSTDPETLEALQEIEAAGDTKVVRMKTNKGAQYARNVGLRSAMYDYILGIDADDCLNTDPTILKLGTYADRAIQVLEDRPDVAFTYSITCMFGNFNGYTISAYPVTATQILHKHHAATSIIYRKEDAFQAGLYNESILKWQDWSFAVSLLNARFKQNKGNEIHFFETPYYLYRIHDNPSRISSRNVSERKFTKLTIEQNIEIFKSTFPGLNVDEITDKVMGSKPDKLTDLLYVAANNIQTALEMAKQRGYRLTSDIEPTNIP</sequence>
<dbReference type="InterPro" id="IPR050834">
    <property type="entry name" value="Glycosyltransf_2"/>
</dbReference>
<dbReference type="RefSeq" id="WP_102991499.1">
    <property type="nucleotide sequence ID" value="NZ_FXTU01000001.1"/>
</dbReference>
<dbReference type="Proteomes" id="UP001157946">
    <property type="component" value="Unassembled WGS sequence"/>
</dbReference>
<feature type="domain" description="Glycosyltransferase 2-like" evidence="1">
    <location>
        <begin position="7"/>
        <end position="113"/>
    </location>
</feature>
<accession>A0AA45WIA2</accession>
<dbReference type="EMBL" id="FXTU01000001">
    <property type="protein sequence ID" value="SMP00284.1"/>
    <property type="molecule type" value="Genomic_DNA"/>
</dbReference>
<dbReference type="Pfam" id="PF00535">
    <property type="entry name" value="Glycos_transf_2"/>
    <property type="match status" value="1"/>
</dbReference>
<evidence type="ECO:0000259" key="1">
    <source>
        <dbReference type="Pfam" id="PF00535"/>
    </source>
</evidence>
<dbReference type="Gene3D" id="3.90.550.10">
    <property type="entry name" value="Spore Coat Polysaccharide Biosynthesis Protein SpsA, Chain A"/>
    <property type="match status" value="1"/>
</dbReference>